<dbReference type="Gene3D" id="1.10.760.10">
    <property type="entry name" value="Cytochrome c-like domain"/>
    <property type="match status" value="2"/>
</dbReference>
<evidence type="ECO:0000259" key="10">
    <source>
        <dbReference type="PROSITE" id="PS51007"/>
    </source>
</evidence>
<feature type="chain" id="PRO_5045505641" evidence="9">
    <location>
        <begin position="25"/>
        <end position="234"/>
    </location>
</feature>
<dbReference type="InterPro" id="IPR009056">
    <property type="entry name" value="Cyt_c-like_dom"/>
</dbReference>
<dbReference type="EMBL" id="CP133218">
    <property type="protein sequence ID" value="WML90597.1"/>
    <property type="molecule type" value="Genomic_DNA"/>
</dbReference>
<comment type="subcellular location">
    <subcellularLocation>
        <location evidence="1">Periplasm</location>
    </subcellularLocation>
</comment>
<dbReference type="PANTHER" id="PTHR33751:SF9">
    <property type="entry name" value="CYTOCHROME C4"/>
    <property type="match status" value="1"/>
</dbReference>
<feature type="domain" description="Cytochrome c" evidence="10">
    <location>
        <begin position="52"/>
        <end position="136"/>
    </location>
</feature>
<evidence type="ECO:0000313" key="12">
    <source>
        <dbReference type="Proteomes" id="UP001236657"/>
    </source>
</evidence>
<organism evidence="11 12">
    <name type="scientific">Thiothrix lacustris</name>
    <dbReference type="NCBI Taxonomy" id="525917"/>
    <lineage>
        <taxon>Bacteria</taxon>
        <taxon>Pseudomonadati</taxon>
        <taxon>Pseudomonadota</taxon>
        <taxon>Gammaproteobacteria</taxon>
        <taxon>Thiotrichales</taxon>
        <taxon>Thiotrichaceae</taxon>
        <taxon>Thiothrix</taxon>
    </lineage>
</organism>
<keyword evidence="5" id="KW-0574">Periplasm</keyword>
<dbReference type="PIRSF" id="PIRSF000005">
    <property type="entry name" value="Cytochrome_c4"/>
    <property type="match status" value="1"/>
</dbReference>
<keyword evidence="4 8" id="KW-0479">Metal-binding</keyword>
<dbReference type="Proteomes" id="UP001236657">
    <property type="component" value="Chromosome"/>
</dbReference>
<dbReference type="Pfam" id="PF13442">
    <property type="entry name" value="Cytochrome_CBB3"/>
    <property type="match status" value="1"/>
</dbReference>
<evidence type="ECO:0000256" key="3">
    <source>
        <dbReference type="ARBA" id="ARBA00022617"/>
    </source>
</evidence>
<evidence type="ECO:0000313" key="11">
    <source>
        <dbReference type="EMBL" id="WML90597.1"/>
    </source>
</evidence>
<evidence type="ECO:0000256" key="4">
    <source>
        <dbReference type="ARBA" id="ARBA00022723"/>
    </source>
</evidence>
<dbReference type="PROSITE" id="PS51007">
    <property type="entry name" value="CYTC"/>
    <property type="match status" value="2"/>
</dbReference>
<gene>
    <name evidence="11" type="ORF">RCF98_16705</name>
</gene>
<dbReference type="PANTHER" id="PTHR33751">
    <property type="entry name" value="CBB3-TYPE CYTOCHROME C OXIDASE SUBUNIT FIXP"/>
    <property type="match status" value="1"/>
</dbReference>
<proteinExistence type="predicted"/>
<evidence type="ECO:0000256" key="6">
    <source>
        <dbReference type="ARBA" id="ARBA00022982"/>
    </source>
</evidence>
<dbReference type="InterPro" id="IPR024167">
    <property type="entry name" value="Cytochrome_c4-like"/>
</dbReference>
<keyword evidence="7 8" id="KW-0408">Iron</keyword>
<evidence type="ECO:0000256" key="8">
    <source>
        <dbReference type="PROSITE-ProRule" id="PRU00433"/>
    </source>
</evidence>
<dbReference type="InterPro" id="IPR036909">
    <property type="entry name" value="Cyt_c-like_dom_sf"/>
</dbReference>
<keyword evidence="2" id="KW-0813">Transport</keyword>
<evidence type="ECO:0000256" key="2">
    <source>
        <dbReference type="ARBA" id="ARBA00022448"/>
    </source>
</evidence>
<accession>A0ABY9MPV5</accession>
<evidence type="ECO:0000256" key="9">
    <source>
        <dbReference type="SAM" id="SignalP"/>
    </source>
</evidence>
<name>A0ABY9MPV5_9GAMM</name>
<dbReference type="SUPFAM" id="SSF46626">
    <property type="entry name" value="Cytochrome c"/>
    <property type="match status" value="2"/>
</dbReference>
<reference evidence="11 12" key="1">
    <citation type="submission" date="2023-08" db="EMBL/GenBank/DDBJ databases">
        <title>New molecular markers tilS and rpoB for phylogenetic and monitoring studies of the genus Thiothrix biodiversity.</title>
        <authorList>
            <person name="Ravin N.V."/>
            <person name="Smolyakov D."/>
            <person name="Markov N.D."/>
            <person name="Beletsky A.V."/>
            <person name="Mardanov A.V."/>
            <person name="Rudenko T.S."/>
            <person name="Grabovich M.Y."/>
        </authorList>
    </citation>
    <scope>NUCLEOTIDE SEQUENCE [LARGE SCALE GENOMIC DNA]</scope>
    <source>
        <strain evidence="11 12">MK1</strain>
    </source>
</reference>
<dbReference type="Pfam" id="PF00034">
    <property type="entry name" value="Cytochrom_C"/>
    <property type="match status" value="1"/>
</dbReference>
<feature type="domain" description="Cytochrome c" evidence="10">
    <location>
        <begin position="152"/>
        <end position="234"/>
    </location>
</feature>
<feature type="signal peptide" evidence="9">
    <location>
        <begin position="1"/>
        <end position="24"/>
    </location>
</feature>
<evidence type="ECO:0000256" key="5">
    <source>
        <dbReference type="ARBA" id="ARBA00022764"/>
    </source>
</evidence>
<keyword evidence="9" id="KW-0732">Signal</keyword>
<keyword evidence="6" id="KW-0249">Electron transport</keyword>
<keyword evidence="3 8" id="KW-0349">Heme</keyword>
<evidence type="ECO:0000256" key="1">
    <source>
        <dbReference type="ARBA" id="ARBA00004418"/>
    </source>
</evidence>
<dbReference type="RefSeq" id="WP_308895104.1">
    <property type="nucleotide sequence ID" value="NZ_CP133218.1"/>
</dbReference>
<keyword evidence="12" id="KW-1185">Reference proteome</keyword>
<protein>
    <submittedName>
        <fullName evidence="11">C-type cytochrome</fullName>
    </submittedName>
</protein>
<dbReference type="InterPro" id="IPR050597">
    <property type="entry name" value="Cytochrome_c_Oxidase_Subunit"/>
</dbReference>
<sequence>MNLFKYSLSAVVGVVVLASSWAWANEAAQNAAAPQHWKPSSLRVALTAMPTGDVVRGKALNTQLMCASCHGENGIAPTRNWPHTAGQKADYTYKMLLDYQSGLRSEDERSKLMLAAVEPMSDQDMADVAAYYASLSAHEVAAKAEPHAEVEKLVRRGDPARLITPCASCHGVRGQGGKAAAPALAGQSEKAFIRTMTLYKSGERNNDVNKAMGQFAAKLTAEEIQQLAAYYHMR</sequence>
<evidence type="ECO:0000256" key="7">
    <source>
        <dbReference type="ARBA" id="ARBA00023004"/>
    </source>
</evidence>